<dbReference type="AlphaFoldDB" id="A0A2M7TEB7"/>
<organism evidence="1 2">
    <name type="scientific">candidate division WWE3 bacterium CG_4_10_14_0_2_um_filter_42_7</name>
    <dbReference type="NCBI Taxonomy" id="1975073"/>
    <lineage>
        <taxon>Bacteria</taxon>
        <taxon>Katanobacteria</taxon>
    </lineage>
</organism>
<dbReference type="Proteomes" id="UP000229915">
    <property type="component" value="Unassembled WGS sequence"/>
</dbReference>
<reference evidence="2" key="1">
    <citation type="submission" date="2017-09" db="EMBL/GenBank/DDBJ databases">
        <title>Depth-based differentiation of microbial function through sediment-hosted aquifers and enrichment of novel symbionts in the deep terrestrial subsurface.</title>
        <authorList>
            <person name="Probst A.J."/>
            <person name="Ladd B."/>
            <person name="Jarett J.K."/>
            <person name="Geller-Mcgrath D.E."/>
            <person name="Sieber C.M.K."/>
            <person name="Emerson J.B."/>
            <person name="Anantharaman K."/>
            <person name="Thomas B.C."/>
            <person name="Malmstrom R."/>
            <person name="Stieglmeier M."/>
            <person name="Klingl A."/>
            <person name="Woyke T."/>
            <person name="Ryan C.M."/>
            <person name="Banfield J.F."/>
        </authorList>
    </citation>
    <scope>NUCLEOTIDE SEQUENCE [LARGE SCALE GENOMIC DNA]</scope>
</reference>
<comment type="caution">
    <text evidence="1">The sequence shown here is derived from an EMBL/GenBank/DDBJ whole genome shotgun (WGS) entry which is preliminary data.</text>
</comment>
<gene>
    <name evidence="1" type="ORF">COY33_00490</name>
</gene>
<accession>A0A2M7TEB7</accession>
<evidence type="ECO:0000313" key="1">
    <source>
        <dbReference type="EMBL" id="PIZ43974.1"/>
    </source>
</evidence>
<dbReference type="EMBL" id="PFNK01000016">
    <property type="protein sequence ID" value="PIZ43974.1"/>
    <property type="molecule type" value="Genomic_DNA"/>
</dbReference>
<name>A0A2M7TEB7_UNCKA</name>
<proteinExistence type="predicted"/>
<protein>
    <submittedName>
        <fullName evidence="1">Uncharacterized protein</fullName>
    </submittedName>
</protein>
<sequence>MADEVRWTWMVKDSKGEVVAQGSVIRRKTPIVGDRFLDSEIDARFLILEVRKMAEKSYLLTVQFVD</sequence>
<evidence type="ECO:0000313" key="2">
    <source>
        <dbReference type="Proteomes" id="UP000229915"/>
    </source>
</evidence>